<dbReference type="Proteomes" id="UP001549047">
    <property type="component" value="Unassembled WGS sequence"/>
</dbReference>
<keyword evidence="6" id="KW-1185">Reference proteome</keyword>
<comment type="caution">
    <text evidence="5">The sequence shown here is derived from an EMBL/GenBank/DDBJ whole genome shotgun (WGS) entry which is preliminary data.</text>
</comment>
<evidence type="ECO:0000256" key="2">
    <source>
        <dbReference type="ARBA" id="ARBA00023125"/>
    </source>
</evidence>
<dbReference type="SMART" id="SM00422">
    <property type="entry name" value="HTH_MERR"/>
    <property type="match status" value="1"/>
</dbReference>
<organism evidence="5 6">
    <name type="scientific">Rhizobium aquaticum</name>
    <dbReference type="NCBI Taxonomy" id="1549636"/>
    <lineage>
        <taxon>Bacteria</taxon>
        <taxon>Pseudomonadati</taxon>
        <taxon>Pseudomonadota</taxon>
        <taxon>Alphaproteobacteria</taxon>
        <taxon>Hyphomicrobiales</taxon>
        <taxon>Rhizobiaceae</taxon>
        <taxon>Rhizobium/Agrobacterium group</taxon>
        <taxon>Rhizobium</taxon>
    </lineage>
</organism>
<evidence type="ECO:0000256" key="1">
    <source>
        <dbReference type="ARBA" id="ARBA00023015"/>
    </source>
</evidence>
<dbReference type="Pfam" id="PF09278">
    <property type="entry name" value="MerR-DNA-bind"/>
    <property type="match status" value="1"/>
</dbReference>
<dbReference type="RefSeq" id="WP_354556104.1">
    <property type="nucleotide sequence ID" value="NZ_JBEPMB010000002.1"/>
</dbReference>
<keyword evidence="2 5" id="KW-0238">DNA-binding</keyword>
<name>A0ABV2IYI8_9HYPH</name>
<gene>
    <name evidence="5" type="ORF">ABID16_001906</name>
</gene>
<dbReference type="InterPro" id="IPR000551">
    <property type="entry name" value="MerR-type_HTH_dom"/>
</dbReference>
<protein>
    <submittedName>
        <fullName evidence="5">DNA-binding transcriptional MerR regulator</fullName>
    </submittedName>
</protein>
<feature type="domain" description="HTH merR-type" evidence="4">
    <location>
        <begin position="1"/>
        <end position="69"/>
    </location>
</feature>
<evidence type="ECO:0000313" key="5">
    <source>
        <dbReference type="EMBL" id="MET3613577.1"/>
    </source>
</evidence>
<dbReference type="InterPro" id="IPR015358">
    <property type="entry name" value="Tscrpt_reg_MerR_DNA-bd"/>
</dbReference>
<sequence>MKIGELSERTGLSIDTIRYYEKIGLITPPWRNAGGTRVYDPDILVWIDFLKALKATGMPLSDMQAYAGMRARGNATAAPRSLMLEKQREIVKARIAELTDCLKLLDYKIANYHDIERAHDLADETKATRTGRRSQTR</sequence>
<dbReference type="Pfam" id="PF00376">
    <property type="entry name" value="MerR"/>
    <property type="match status" value="1"/>
</dbReference>
<keyword evidence="1" id="KW-0805">Transcription regulation</keyword>
<evidence type="ECO:0000313" key="6">
    <source>
        <dbReference type="Proteomes" id="UP001549047"/>
    </source>
</evidence>
<evidence type="ECO:0000256" key="3">
    <source>
        <dbReference type="ARBA" id="ARBA00023163"/>
    </source>
</evidence>
<proteinExistence type="predicted"/>
<reference evidence="5 6" key="1">
    <citation type="submission" date="2024-06" db="EMBL/GenBank/DDBJ databases">
        <title>Genomic Encyclopedia of Type Strains, Phase IV (KMG-IV): sequencing the most valuable type-strain genomes for metagenomic binning, comparative biology and taxonomic classification.</title>
        <authorList>
            <person name="Goeker M."/>
        </authorList>
    </citation>
    <scope>NUCLEOTIDE SEQUENCE [LARGE SCALE GENOMIC DNA]</scope>
    <source>
        <strain evidence="5 6">DSM 29780</strain>
    </source>
</reference>
<dbReference type="PANTHER" id="PTHR30204:SF98">
    <property type="entry name" value="HTH-TYPE TRANSCRIPTIONAL REGULATOR ADHR"/>
    <property type="match status" value="1"/>
</dbReference>
<dbReference type="PROSITE" id="PS00552">
    <property type="entry name" value="HTH_MERR_1"/>
    <property type="match status" value="1"/>
</dbReference>
<keyword evidence="3" id="KW-0804">Transcription</keyword>
<dbReference type="PANTHER" id="PTHR30204">
    <property type="entry name" value="REDOX-CYCLING DRUG-SENSING TRANSCRIPTIONAL ACTIVATOR SOXR"/>
    <property type="match status" value="1"/>
</dbReference>
<dbReference type="PRINTS" id="PR00040">
    <property type="entry name" value="HTHMERR"/>
</dbReference>
<dbReference type="InterPro" id="IPR047057">
    <property type="entry name" value="MerR_fam"/>
</dbReference>
<evidence type="ECO:0000259" key="4">
    <source>
        <dbReference type="PROSITE" id="PS50937"/>
    </source>
</evidence>
<dbReference type="EMBL" id="JBEPMB010000002">
    <property type="protein sequence ID" value="MET3613577.1"/>
    <property type="molecule type" value="Genomic_DNA"/>
</dbReference>
<dbReference type="PROSITE" id="PS50937">
    <property type="entry name" value="HTH_MERR_2"/>
    <property type="match status" value="1"/>
</dbReference>
<dbReference type="Gene3D" id="1.10.1660.10">
    <property type="match status" value="1"/>
</dbReference>
<dbReference type="SUPFAM" id="SSF46955">
    <property type="entry name" value="Putative DNA-binding domain"/>
    <property type="match status" value="1"/>
</dbReference>
<accession>A0ABV2IYI8</accession>
<dbReference type="InterPro" id="IPR009061">
    <property type="entry name" value="DNA-bd_dom_put_sf"/>
</dbReference>
<dbReference type="CDD" id="cd01109">
    <property type="entry name" value="HTH_YyaN"/>
    <property type="match status" value="1"/>
</dbReference>
<dbReference type="GO" id="GO:0003677">
    <property type="term" value="F:DNA binding"/>
    <property type="evidence" value="ECO:0007669"/>
    <property type="project" value="UniProtKB-KW"/>
</dbReference>